<comment type="caution">
    <text evidence="2">The sequence shown here is derived from an EMBL/GenBank/DDBJ whole genome shotgun (WGS) entry which is preliminary data.</text>
</comment>
<organism evidence="2 3">
    <name type="scientific">Clavelina lepadiformis</name>
    <name type="common">Light-bulb sea squirt</name>
    <name type="synonym">Ascidia lepadiformis</name>
    <dbReference type="NCBI Taxonomy" id="159417"/>
    <lineage>
        <taxon>Eukaryota</taxon>
        <taxon>Metazoa</taxon>
        <taxon>Chordata</taxon>
        <taxon>Tunicata</taxon>
        <taxon>Ascidiacea</taxon>
        <taxon>Aplousobranchia</taxon>
        <taxon>Clavelinidae</taxon>
        <taxon>Clavelina</taxon>
    </lineage>
</organism>
<dbReference type="Proteomes" id="UP001642483">
    <property type="component" value="Unassembled WGS sequence"/>
</dbReference>
<name>A0ABP0GGE7_CLALP</name>
<dbReference type="EMBL" id="CAWYQH010000119">
    <property type="protein sequence ID" value="CAK8690849.1"/>
    <property type="molecule type" value="Genomic_DNA"/>
</dbReference>
<accession>A0ABP0GGE7</accession>
<evidence type="ECO:0000313" key="3">
    <source>
        <dbReference type="Proteomes" id="UP001642483"/>
    </source>
</evidence>
<proteinExistence type="predicted"/>
<sequence>MTTPVNSDDPPPSYECLMREDEVNRTAQLNGNSKAVTPLALSTAPPTPIIIYEHRPQSRASKILAPVLIVIALVIIITVIRHFIVK</sequence>
<keyword evidence="1" id="KW-0812">Transmembrane</keyword>
<reference evidence="2 3" key="1">
    <citation type="submission" date="2024-02" db="EMBL/GenBank/DDBJ databases">
        <authorList>
            <person name="Daric V."/>
            <person name="Darras S."/>
        </authorList>
    </citation>
    <scope>NUCLEOTIDE SEQUENCE [LARGE SCALE GENOMIC DNA]</scope>
</reference>
<evidence type="ECO:0000313" key="2">
    <source>
        <dbReference type="EMBL" id="CAK8690849.1"/>
    </source>
</evidence>
<keyword evidence="3" id="KW-1185">Reference proteome</keyword>
<keyword evidence="1" id="KW-1133">Transmembrane helix</keyword>
<evidence type="ECO:0000256" key="1">
    <source>
        <dbReference type="SAM" id="Phobius"/>
    </source>
</evidence>
<keyword evidence="1" id="KW-0472">Membrane</keyword>
<feature type="transmembrane region" description="Helical" evidence="1">
    <location>
        <begin position="63"/>
        <end position="84"/>
    </location>
</feature>
<protein>
    <submittedName>
        <fullName evidence="2">Uncharacterized protein</fullName>
    </submittedName>
</protein>
<gene>
    <name evidence="2" type="ORF">CVLEPA_LOCUS23410</name>
</gene>